<dbReference type="InterPro" id="IPR050482">
    <property type="entry name" value="Sensor_HK_TwoCompSys"/>
</dbReference>
<feature type="domain" description="Histidine kinase/HSP90-like ATPase" evidence="10">
    <location>
        <begin position="329"/>
        <end position="414"/>
    </location>
</feature>
<dbReference type="AlphaFoldDB" id="A0A6L6XS76"/>
<evidence type="ECO:0000256" key="1">
    <source>
        <dbReference type="ARBA" id="ARBA00000085"/>
    </source>
</evidence>
<evidence type="ECO:0000256" key="2">
    <source>
        <dbReference type="ARBA" id="ARBA00012438"/>
    </source>
</evidence>
<dbReference type="CDD" id="cd16917">
    <property type="entry name" value="HATPase_UhpB-NarQ-NarX-like"/>
    <property type="match status" value="1"/>
</dbReference>
<dbReference type="InterPro" id="IPR025828">
    <property type="entry name" value="Put_sensor_dom"/>
</dbReference>
<proteinExistence type="predicted"/>
<keyword evidence="8" id="KW-0902">Two-component regulatory system</keyword>
<feature type="transmembrane region" description="Helical" evidence="9">
    <location>
        <begin position="114"/>
        <end position="147"/>
    </location>
</feature>
<evidence type="ECO:0000259" key="11">
    <source>
        <dbReference type="Pfam" id="PF07730"/>
    </source>
</evidence>
<evidence type="ECO:0000256" key="8">
    <source>
        <dbReference type="ARBA" id="ARBA00023012"/>
    </source>
</evidence>
<feature type="transmembrane region" description="Helical" evidence="9">
    <location>
        <begin position="27"/>
        <end position="50"/>
    </location>
</feature>
<keyword evidence="4" id="KW-0808">Transferase</keyword>
<dbReference type="RefSeq" id="WP_157342471.1">
    <property type="nucleotide sequence ID" value="NZ_WSEK01000004.1"/>
</dbReference>
<dbReference type="GO" id="GO:0005524">
    <property type="term" value="F:ATP binding"/>
    <property type="evidence" value="ECO:0007669"/>
    <property type="project" value="UniProtKB-KW"/>
</dbReference>
<keyword evidence="5" id="KW-0547">Nucleotide-binding</keyword>
<sequence length="417" mass="44366">MSRTPDAWAALRAKPWRYLGSRWPWGALAYLLSTVPIGIAMLAVLALALVVGAATLVVVVGLVVLAGIPVLAGVLGVVERSRLRLVQGAPASGMTVRERLSAGRRLAVSWPEVGYAFLVSVVLWPIDFVVVMFAVTVPVVLLLAPWLSRVDRLEMLGWAIDTTAESWLAALAGVVAAALSAYLVGLLAVAQAALARLLLAPRDAELAQAVADLRRSRVDLVDAFETERRRIERDLHDGVQQRLVALTMTLGSAELDVPEGPGLTLVRQAHRQAEEALEELRATVRGIHPRVLADHGLAAAVHEIADRSPVPVAVEIRLDERLPEPVEAAAYFVVSEALTNVVRHSGARRAQVQAWRQADTFVLSVQDDGAGGAVVDRQSGSGLAGLAVRLDALGGELRVTSPLGGPTEVRMEAPCAA</sequence>
<name>A0A6L6XS76_9ACTN</name>
<reference evidence="13 14" key="1">
    <citation type="submission" date="2019-12" db="EMBL/GenBank/DDBJ databases">
        <authorList>
            <person name="Huq M.A."/>
        </authorList>
    </citation>
    <scope>NUCLEOTIDE SEQUENCE [LARGE SCALE GENOMIC DNA]</scope>
    <source>
        <strain evidence="13 14">MAH-18</strain>
    </source>
</reference>
<dbReference type="EC" id="2.7.13.3" evidence="2"/>
<keyword evidence="9" id="KW-1133">Transmembrane helix</keyword>
<feature type="domain" description="Putative sensor" evidence="12">
    <location>
        <begin position="30"/>
        <end position="199"/>
    </location>
</feature>
<evidence type="ECO:0000313" key="14">
    <source>
        <dbReference type="Proteomes" id="UP000473525"/>
    </source>
</evidence>
<dbReference type="Proteomes" id="UP000473525">
    <property type="component" value="Unassembled WGS sequence"/>
</dbReference>
<comment type="caution">
    <text evidence="13">The sequence shown here is derived from an EMBL/GenBank/DDBJ whole genome shotgun (WGS) entry which is preliminary data.</text>
</comment>
<dbReference type="Pfam" id="PF13796">
    <property type="entry name" value="Sensor"/>
    <property type="match status" value="1"/>
</dbReference>
<feature type="transmembrane region" description="Helical" evidence="9">
    <location>
        <begin position="56"/>
        <end position="78"/>
    </location>
</feature>
<dbReference type="Gene3D" id="1.20.5.1930">
    <property type="match status" value="1"/>
</dbReference>
<feature type="domain" description="Signal transduction histidine kinase subgroup 3 dimerisation and phosphoacceptor" evidence="11">
    <location>
        <begin position="227"/>
        <end position="292"/>
    </location>
</feature>
<dbReference type="GO" id="GO:0000155">
    <property type="term" value="F:phosphorelay sensor kinase activity"/>
    <property type="evidence" value="ECO:0007669"/>
    <property type="project" value="InterPro"/>
</dbReference>
<dbReference type="InterPro" id="IPR036890">
    <property type="entry name" value="HATPase_C_sf"/>
</dbReference>
<protein>
    <recommendedName>
        <fullName evidence="2">histidine kinase</fullName>
        <ecNumber evidence="2">2.7.13.3</ecNumber>
    </recommendedName>
</protein>
<keyword evidence="3" id="KW-0597">Phosphoprotein</keyword>
<dbReference type="SUPFAM" id="SSF55874">
    <property type="entry name" value="ATPase domain of HSP90 chaperone/DNA topoisomerase II/histidine kinase"/>
    <property type="match status" value="1"/>
</dbReference>
<dbReference type="InterPro" id="IPR003594">
    <property type="entry name" value="HATPase_dom"/>
</dbReference>
<keyword evidence="9" id="KW-0812">Transmembrane</keyword>
<evidence type="ECO:0000259" key="10">
    <source>
        <dbReference type="Pfam" id="PF02518"/>
    </source>
</evidence>
<evidence type="ECO:0000256" key="6">
    <source>
        <dbReference type="ARBA" id="ARBA00022777"/>
    </source>
</evidence>
<evidence type="ECO:0000259" key="12">
    <source>
        <dbReference type="Pfam" id="PF13796"/>
    </source>
</evidence>
<dbReference type="Gene3D" id="3.30.565.10">
    <property type="entry name" value="Histidine kinase-like ATPase, C-terminal domain"/>
    <property type="match status" value="1"/>
</dbReference>
<keyword evidence="14" id="KW-1185">Reference proteome</keyword>
<evidence type="ECO:0000256" key="4">
    <source>
        <dbReference type="ARBA" id="ARBA00022679"/>
    </source>
</evidence>
<gene>
    <name evidence="13" type="ORF">GON03_10865</name>
</gene>
<dbReference type="GO" id="GO:0016020">
    <property type="term" value="C:membrane"/>
    <property type="evidence" value="ECO:0007669"/>
    <property type="project" value="InterPro"/>
</dbReference>
<keyword evidence="6 13" id="KW-0418">Kinase</keyword>
<evidence type="ECO:0000313" key="13">
    <source>
        <dbReference type="EMBL" id="MVQ49682.1"/>
    </source>
</evidence>
<dbReference type="EMBL" id="WSEK01000004">
    <property type="protein sequence ID" value="MVQ49682.1"/>
    <property type="molecule type" value="Genomic_DNA"/>
</dbReference>
<feature type="transmembrane region" description="Helical" evidence="9">
    <location>
        <begin position="167"/>
        <end position="189"/>
    </location>
</feature>
<evidence type="ECO:0000256" key="9">
    <source>
        <dbReference type="SAM" id="Phobius"/>
    </source>
</evidence>
<dbReference type="Pfam" id="PF02518">
    <property type="entry name" value="HATPase_c"/>
    <property type="match status" value="1"/>
</dbReference>
<dbReference type="PANTHER" id="PTHR24421:SF10">
    <property type="entry name" value="NITRATE_NITRITE SENSOR PROTEIN NARQ"/>
    <property type="match status" value="1"/>
</dbReference>
<organism evidence="13 14">
    <name type="scientific">Nocardioides agri</name>
    <dbReference type="NCBI Taxonomy" id="2682843"/>
    <lineage>
        <taxon>Bacteria</taxon>
        <taxon>Bacillati</taxon>
        <taxon>Actinomycetota</taxon>
        <taxon>Actinomycetes</taxon>
        <taxon>Propionibacteriales</taxon>
        <taxon>Nocardioidaceae</taxon>
        <taxon>Nocardioides</taxon>
    </lineage>
</organism>
<dbReference type="PANTHER" id="PTHR24421">
    <property type="entry name" value="NITRATE/NITRITE SENSOR PROTEIN NARX-RELATED"/>
    <property type="match status" value="1"/>
</dbReference>
<dbReference type="GO" id="GO:0046983">
    <property type="term" value="F:protein dimerization activity"/>
    <property type="evidence" value="ECO:0007669"/>
    <property type="project" value="InterPro"/>
</dbReference>
<evidence type="ECO:0000256" key="7">
    <source>
        <dbReference type="ARBA" id="ARBA00022840"/>
    </source>
</evidence>
<dbReference type="InterPro" id="IPR011712">
    <property type="entry name" value="Sig_transdc_His_kin_sub3_dim/P"/>
</dbReference>
<keyword evidence="9" id="KW-0472">Membrane</keyword>
<evidence type="ECO:0000256" key="3">
    <source>
        <dbReference type="ARBA" id="ARBA00022553"/>
    </source>
</evidence>
<evidence type="ECO:0000256" key="5">
    <source>
        <dbReference type="ARBA" id="ARBA00022741"/>
    </source>
</evidence>
<comment type="catalytic activity">
    <reaction evidence="1">
        <text>ATP + protein L-histidine = ADP + protein N-phospho-L-histidine.</text>
        <dbReference type="EC" id="2.7.13.3"/>
    </reaction>
</comment>
<dbReference type="Pfam" id="PF07730">
    <property type="entry name" value="HisKA_3"/>
    <property type="match status" value="1"/>
</dbReference>
<keyword evidence="7" id="KW-0067">ATP-binding</keyword>
<accession>A0A6L6XS76</accession>